<comment type="caution">
    <text evidence="1">The sequence shown here is derived from an EMBL/GenBank/DDBJ whole genome shotgun (WGS) entry which is preliminary data.</text>
</comment>
<keyword evidence="2" id="KW-1185">Reference proteome</keyword>
<name>A0A8X6PSX6_NEPPI</name>
<gene>
    <name evidence="1" type="ORF">NPIL_593291</name>
</gene>
<dbReference type="AlphaFoldDB" id="A0A8X6PSX6"/>
<protein>
    <submittedName>
        <fullName evidence="1">Uncharacterized protein</fullName>
    </submittedName>
</protein>
<evidence type="ECO:0000313" key="1">
    <source>
        <dbReference type="EMBL" id="GFT79203.1"/>
    </source>
</evidence>
<reference evidence="1" key="1">
    <citation type="submission" date="2020-08" db="EMBL/GenBank/DDBJ databases">
        <title>Multicomponent nature underlies the extraordinary mechanical properties of spider dragline silk.</title>
        <authorList>
            <person name="Kono N."/>
            <person name="Nakamura H."/>
            <person name="Mori M."/>
            <person name="Yoshida Y."/>
            <person name="Ohtoshi R."/>
            <person name="Malay A.D."/>
            <person name="Moran D.A.P."/>
            <person name="Tomita M."/>
            <person name="Numata K."/>
            <person name="Arakawa K."/>
        </authorList>
    </citation>
    <scope>NUCLEOTIDE SEQUENCE</scope>
</reference>
<dbReference type="EMBL" id="BMAW01118322">
    <property type="protein sequence ID" value="GFT79203.1"/>
    <property type="molecule type" value="Genomic_DNA"/>
</dbReference>
<organism evidence="1 2">
    <name type="scientific">Nephila pilipes</name>
    <name type="common">Giant wood spider</name>
    <name type="synonym">Nephila maculata</name>
    <dbReference type="NCBI Taxonomy" id="299642"/>
    <lineage>
        <taxon>Eukaryota</taxon>
        <taxon>Metazoa</taxon>
        <taxon>Ecdysozoa</taxon>
        <taxon>Arthropoda</taxon>
        <taxon>Chelicerata</taxon>
        <taxon>Arachnida</taxon>
        <taxon>Araneae</taxon>
        <taxon>Araneomorphae</taxon>
        <taxon>Entelegynae</taxon>
        <taxon>Araneoidea</taxon>
        <taxon>Nephilidae</taxon>
        <taxon>Nephila</taxon>
    </lineage>
</organism>
<evidence type="ECO:0000313" key="2">
    <source>
        <dbReference type="Proteomes" id="UP000887013"/>
    </source>
</evidence>
<sequence>MGKCIIVIELPPFLHSHVRLFGSHNITKGLQVALLGKSCGSWCLLVMHYPTKVEDGPHDLNMTAHLGCFFDLRLIQGVGTKNAEGKFHERETCSTGNLPKLYHQNVRMLRVMSSPTIEMVPVIQFLS</sequence>
<accession>A0A8X6PSX6</accession>
<proteinExistence type="predicted"/>
<dbReference type="Proteomes" id="UP000887013">
    <property type="component" value="Unassembled WGS sequence"/>
</dbReference>